<feature type="non-terminal residue" evidence="1">
    <location>
        <position position="73"/>
    </location>
</feature>
<dbReference type="SUPFAM" id="SSF48295">
    <property type="entry name" value="TrpR-like"/>
    <property type="match status" value="1"/>
</dbReference>
<proteinExistence type="predicted"/>
<reference evidence="2" key="1">
    <citation type="submission" date="2023-05" db="EMBL/GenBank/DDBJ databases">
        <title>Sedimentitalea sp. nov. JM2-8.</title>
        <authorList>
            <person name="Huang J."/>
        </authorList>
    </citation>
    <scope>NUCLEOTIDE SEQUENCE [LARGE SCALE GENOMIC DNA]</scope>
    <source>
        <strain evidence="2">KHS03</strain>
    </source>
</reference>
<evidence type="ECO:0000313" key="1">
    <source>
        <dbReference type="EMBL" id="MDU9007050.1"/>
    </source>
</evidence>
<dbReference type="RefSeq" id="WP_316782617.1">
    <property type="nucleotide sequence ID" value="NZ_JASMWN010000042.1"/>
</dbReference>
<gene>
    <name evidence="1" type="ORF">QO231_24830</name>
</gene>
<accession>A0ABU3VLL4</accession>
<protein>
    <submittedName>
        <fullName evidence="1">Transposase</fullName>
    </submittedName>
</protein>
<organism evidence="1 2">
    <name type="scientific">Sedimentitalea todarodis</name>
    <dbReference type="NCBI Taxonomy" id="1631240"/>
    <lineage>
        <taxon>Bacteria</taxon>
        <taxon>Pseudomonadati</taxon>
        <taxon>Pseudomonadota</taxon>
        <taxon>Alphaproteobacteria</taxon>
        <taxon>Rhodobacterales</taxon>
        <taxon>Paracoccaceae</taxon>
        <taxon>Sedimentitalea</taxon>
    </lineage>
</organism>
<keyword evidence="2" id="KW-1185">Reference proteome</keyword>
<dbReference type="InterPro" id="IPR010921">
    <property type="entry name" value="Trp_repressor/repl_initiator"/>
</dbReference>
<sequence>MSDFIYRPQIEVLSAADCIRRRQWSDEDKYRIGEESFVGHRQVTATARRHGICRSLLTIWRRQYRNGELGAGR</sequence>
<name>A0ABU3VLL4_9RHOB</name>
<dbReference type="Proteomes" id="UP001255416">
    <property type="component" value="Unassembled WGS sequence"/>
</dbReference>
<dbReference type="Pfam" id="PF01527">
    <property type="entry name" value="HTH_Tnp_1"/>
    <property type="match status" value="1"/>
</dbReference>
<dbReference type="EMBL" id="JASMWN010000042">
    <property type="protein sequence ID" value="MDU9007050.1"/>
    <property type="molecule type" value="Genomic_DNA"/>
</dbReference>
<dbReference type="InterPro" id="IPR002514">
    <property type="entry name" value="Transposase_8"/>
</dbReference>
<evidence type="ECO:0000313" key="2">
    <source>
        <dbReference type="Proteomes" id="UP001255416"/>
    </source>
</evidence>
<comment type="caution">
    <text evidence="1">The sequence shown here is derived from an EMBL/GenBank/DDBJ whole genome shotgun (WGS) entry which is preliminary data.</text>
</comment>